<proteinExistence type="predicted"/>
<evidence type="ECO:0000313" key="1">
    <source>
        <dbReference type="EMBL" id="CAB4699904.1"/>
    </source>
</evidence>
<accession>A0A6J6PVP3</accession>
<dbReference type="AlphaFoldDB" id="A0A6J6PVP3"/>
<sequence length="130" mass="14088">MQQKRGAVVVVVTALMLAVLAAAASAQAREREPWESSPDAALYIVDHHGKPAQRIQLLLPYARAMAWILEHCKTTAGHVADLAIDNADQASEIAGKRITTLQMLNAYASNAPKVRGNCTQRFALAEARLE</sequence>
<protein>
    <submittedName>
        <fullName evidence="1">Unannotated protein</fullName>
    </submittedName>
</protein>
<name>A0A6J6PVP3_9ZZZZ</name>
<reference evidence="1" key="1">
    <citation type="submission" date="2020-05" db="EMBL/GenBank/DDBJ databases">
        <authorList>
            <person name="Chiriac C."/>
            <person name="Salcher M."/>
            <person name="Ghai R."/>
            <person name="Kavagutti S V."/>
        </authorList>
    </citation>
    <scope>NUCLEOTIDE SEQUENCE</scope>
</reference>
<gene>
    <name evidence="1" type="ORF">UFOPK2399_01280</name>
</gene>
<organism evidence="1">
    <name type="scientific">freshwater metagenome</name>
    <dbReference type="NCBI Taxonomy" id="449393"/>
    <lineage>
        <taxon>unclassified sequences</taxon>
        <taxon>metagenomes</taxon>
        <taxon>ecological metagenomes</taxon>
    </lineage>
</organism>
<dbReference type="EMBL" id="CAEZXP010000003">
    <property type="protein sequence ID" value="CAB4699904.1"/>
    <property type="molecule type" value="Genomic_DNA"/>
</dbReference>